<sequence>MTPTQIAGDVLILAGALAFLVGAIGLLRLPDLYSRLNGVTISGAFGPALILIGLLVQQPSVGNALKVGLALVIQLATSAVGGSAMARAGYLTGAPQAEETRFDDLVVELDEQAGKEHPGYSRPDT</sequence>
<protein>
    <recommendedName>
        <fullName evidence="5">Monovalent cation/H(+) antiporter subunit G</fullName>
    </recommendedName>
</protein>
<organism evidence="3 4">
    <name type="scientific">Nocardiopsis kunsanensis</name>
    <dbReference type="NCBI Taxonomy" id="141693"/>
    <lineage>
        <taxon>Bacteria</taxon>
        <taxon>Bacillati</taxon>
        <taxon>Actinomycetota</taxon>
        <taxon>Actinomycetes</taxon>
        <taxon>Streptosporangiales</taxon>
        <taxon>Nocardiopsidaceae</taxon>
        <taxon>Nocardiopsis</taxon>
    </lineage>
</organism>
<evidence type="ECO:0000256" key="1">
    <source>
        <dbReference type="ARBA" id="ARBA00008404"/>
    </source>
</evidence>
<comment type="similarity">
    <text evidence="1">Belongs to the CPA3 antiporters (TC 2.A.63) subunit G family.</text>
</comment>
<evidence type="ECO:0000313" key="3">
    <source>
        <dbReference type="EMBL" id="GHD24551.1"/>
    </source>
</evidence>
<keyword evidence="2" id="KW-0812">Transmembrane</keyword>
<feature type="transmembrane region" description="Helical" evidence="2">
    <location>
        <begin position="6"/>
        <end position="29"/>
    </location>
</feature>
<comment type="caution">
    <text evidence="3">The sequence shown here is derived from an EMBL/GenBank/DDBJ whole genome shotgun (WGS) entry which is preliminary data.</text>
</comment>
<dbReference type="Proteomes" id="UP000654947">
    <property type="component" value="Unassembled WGS sequence"/>
</dbReference>
<proteinExistence type="inferred from homology"/>
<accession>A0A918XCD6</accession>
<dbReference type="PANTHER" id="PTHR34703">
    <property type="entry name" value="ANTIPORTER SUBUNIT MNHG2-RELATED"/>
    <property type="match status" value="1"/>
</dbReference>
<keyword evidence="2" id="KW-1133">Transmembrane helix</keyword>
<dbReference type="AlphaFoldDB" id="A0A918XCD6"/>
<keyword evidence="4" id="KW-1185">Reference proteome</keyword>
<evidence type="ECO:0000256" key="2">
    <source>
        <dbReference type="SAM" id="Phobius"/>
    </source>
</evidence>
<dbReference type="Pfam" id="PF03334">
    <property type="entry name" value="PhaG_MnhG_YufB"/>
    <property type="match status" value="1"/>
</dbReference>
<name>A0A918XCD6_9ACTN</name>
<evidence type="ECO:0000313" key="4">
    <source>
        <dbReference type="Proteomes" id="UP000654947"/>
    </source>
</evidence>
<gene>
    <name evidence="3" type="ORF">GCM10007147_20730</name>
</gene>
<reference evidence="3 4" key="1">
    <citation type="journal article" date="2014" name="Int. J. Syst. Evol. Microbiol.">
        <title>Complete genome sequence of Corynebacterium casei LMG S-19264T (=DSM 44701T), isolated from a smear-ripened cheese.</title>
        <authorList>
            <consortium name="US DOE Joint Genome Institute (JGI-PGF)"/>
            <person name="Walter F."/>
            <person name="Albersmeier A."/>
            <person name="Kalinowski J."/>
            <person name="Ruckert C."/>
        </authorList>
    </citation>
    <scope>NUCLEOTIDE SEQUENCE [LARGE SCALE GENOMIC DNA]</scope>
    <source>
        <strain evidence="3 4">KCTC 19473</strain>
    </source>
</reference>
<feature type="transmembrane region" description="Helical" evidence="2">
    <location>
        <begin position="68"/>
        <end position="86"/>
    </location>
</feature>
<dbReference type="NCBIfam" id="TIGR01300">
    <property type="entry name" value="CPA3_mnhG_phaG"/>
    <property type="match status" value="1"/>
</dbReference>
<dbReference type="RefSeq" id="WP_017577129.1">
    <property type="nucleotide sequence ID" value="NZ_BMXL01000008.1"/>
</dbReference>
<dbReference type="EMBL" id="BMXL01000008">
    <property type="protein sequence ID" value="GHD24551.1"/>
    <property type="molecule type" value="Genomic_DNA"/>
</dbReference>
<keyword evidence="2" id="KW-0472">Membrane</keyword>
<feature type="transmembrane region" description="Helical" evidence="2">
    <location>
        <begin position="36"/>
        <end position="56"/>
    </location>
</feature>
<evidence type="ECO:0008006" key="5">
    <source>
        <dbReference type="Google" id="ProtNLM"/>
    </source>
</evidence>
<dbReference type="InterPro" id="IPR005133">
    <property type="entry name" value="PhaG_MnhG_YufB"/>
</dbReference>
<dbReference type="PANTHER" id="PTHR34703:SF1">
    <property type="entry name" value="ANTIPORTER SUBUNIT MNHG2-RELATED"/>
    <property type="match status" value="1"/>
</dbReference>
<dbReference type="GO" id="GO:0015385">
    <property type="term" value="F:sodium:proton antiporter activity"/>
    <property type="evidence" value="ECO:0007669"/>
    <property type="project" value="TreeGrafter"/>
</dbReference>